<evidence type="ECO:0000256" key="2">
    <source>
        <dbReference type="ARBA" id="ARBA00022692"/>
    </source>
</evidence>
<dbReference type="InterPro" id="IPR036259">
    <property type="entry name" value="MFS_trans_sf"/>
</dbReference>
<dbReference type="GO" id="GO:0055056">
    <property type="term" value="F:D-glucose transmembrane transporter activity"/>
    <property type="evidence" value="ECO:0007669"/>
    <property type="project" value="TreeGrafter"/>
</dbReference>
<gene>
    <name evidence="8" type="ORF">DAT39_005781</name>
</gene>
<dbReference type="AlphaFoldDB" id="A0A8J4X792"/>
<comment type="similarity">
    <text evidence="5">Belongs to the major facilitator superfamily. Sugar transporter (TC 2.A.1.1) family.</text>
</comment>
<evidence type="ECO:0000256" key="6">
    <source>
        <dbReference type="SAM" id="Phobius"/>
    </source>
</evidence>
<sequence>MLILGRFITGVFCGLCTGLTPLYVAEIAPTALRGAFGTLHQLGILVGMLIVEILLFKRVFVSKETFEGNEDDSKLWPLLLGLTVLLAAMQIIMLLFCSESPRYLLINLQQEEEARAVLVRLHGSDGVEDAVQEMKEEANKVAMEKKVSILQLFCNPIYRRPIIITIIMNLSQQFSGIQAVAFFSRHIYERACITNSEVLITEGAVHIIFILGSLILVDFAGRRKLQMTGLGGMAICVLVIIISFQLFVSKPLVITVATVAALAFLAMFEIGPGPIPWFIATELFAQGARPAAVSVSGCSNWTANLLMLLCLPPLLNSCGPNALIIFLVLLVLSFLFTYFWVPETKGRTFEDIASGFAGKAATSPNQSSQRKGVA</sequence>
<evidence type="ECO:0000313" key="8">
    <source>
        <dbReference type="EMBL" id="KAF5904454.1"/>
    </source>
</evidence>
<dbReference type="PRINTS" id="PR00171">
    <property type="entry name" value="SUGRTRNSPORT"/>
</dbReference>
<keyword evidence="9" id="KW-1185">Reference proteome</keyword>
<dbReference type="PROSITE" id="PS00217">
    <property type="entry name" value="SUGAR_TRANSPORT_2"/>
    <property type="match status" value="1"/>
</dbReference>
<feature type="transmembrane region" description="Helical" evidence="6">
    <location>
        <begin position="321"/>
        <end position="341"/>
    </location>
</feature>
<dbReference type="InterPro" id="IPR020846">
    <property type="entry name" value="MFS_dom"/>
</dbReference>
<evidence type="ECO:0000313" key="9">
    <source>
        <dbReference type="Proteomes" id="UP000727407"/>
    </source>
</evidence>
<feature type="transmembrane region" description="Helical" evidence="6">
    <location>
        <begin position="36"/>
        <end position="56"/>
    </location>
</feature>
<evidence type="ECO:0000256" key="3">
    <source>
        <dbReference type="ARBA" id="ARBA00022989"/>
    </source>
</evidence>
<evidence type="ECO:0000256" key="4">
    <source>
        <dbReference type="ARBA" id="ARBA00023136"/>
    </source>
</evidence>
<dbReference type="Gene3D" id="1.20.1250.20">
    <property type="entry name" value="MFS general substrate transporter like domains"/>
    <property type="match status" value="1"/>
</dbReference>
<keyword evidence="5" id="KW-0813">Transport</keyword>
<dbReference type="InterPro" id="IPR005828">
    <property type="entry name" value="MFS_sugar_transport-like"/>
</dbReference>
<keyword evidence="3 6" id="KW-1133">Transmembrane helix</keyword>
<organism evidence="8 9">
    <name type="scientific">Clarias magur</name>
    <name type="common">Asian catfish</name>
    <name type="synonym">Macropteronotus magur</name>
    <dbReference type="NCBI Taxonomy" id="1594786"/>
    <lineage>
        <taxon>Eukaryota</taxon>
        <taxon>Metazoa</taxon>
        <taxon>Chordata</taxon>
        <taxon>Craniata</taxon>
        <taxon>Vertebrata</taxon>
        <taxon>Euteleostomi</taxon>
        <taxon>Actinopterygii</taxon>
        <taxon>Neopterygii</taxon>
        <taxon>Teleostei</taxon>
        <taxon>Ostariophysi</taxon>
        <taxon>Siluriformes</taxon>
        <taxon>Clariidae</taxon>
        <taxon>Clarias</taxon>
    </lineage>
</organism>
<evidence type="ECO:0000256" key="1">
    <source>
        <dbReference type="ARBA" id="ARBA00004141"/>
    </source>
</evidence>
<keyword evidence="4 6" id="KW-0472">Membrane</keyword>
<comment type="subcellular location">
    <subcellularLocation>
        <location evidence="1">Membrane</location>
        <topology evidence="1">Multi-pass membrane protein</topology>
    </subcellularLocation>
</comment>
<feature type="transmembrane region" description="Helical" evidence="6">
    <location>
        <begin position="228"/>
        <end position="248"/>
    </location>
</feature>
<dbReference type="GO" id="GO:0070837">
    <property type="term" value="P:dehydroascorbic acid transport"/>
    <property type="evidence" value="ECO:0007669"/>
    <property type="project" value="TreeGrafter"/>
</dbReference>
<feature type="transmembrane region" description="Helical" evidence="6">
    <location>
        <begin position="291"/>
        <end position="315"/>
    </location>
</feature>
<feature type="transmembrane region" description="Helical" evidence="6">
    <location>
        <begin position="254"/>
        <end position="279"/>
    </location>
</feature>
<dbReference type="GO" id="GO:0032868">
    <property type="term" value="P:response to insulin"/>
    <property type="evidence" value="ECO:0007669"/>
    <property type="project" value="TreeGrafter"/>
</dbReference>
<dbReference type="PANTHER" id="PTHR23503">
    <property type="entry name" value="SOLUTE CARRIER FAMILY 2"/>
    <property type="match status" value="1"/>
</dbReference>
<dbReference type="GO" id="GO:0016324">
    <property type="term" value="C:apical plasma membrane"/>
    <property type="evidence" value="ECO:0007669"/>
    <property type="project" value="TreeGrafter"/>
</dbReference>
<dbReference type="Proteomes" id="UP000727407">
    <property type="component" value="Unassembled WGS sequence"/>
</dbReference>
<proteinExistence type="inferred from homology"/>
<feature type="transmembrane region" description="Helical" evidence="6">
    <location>
        <begin position="76"/>
        <end position="97"/>
    </location>
</feature>
<protein>
    <submittedName>
        <fullName evidence="8">Solute carrier family 2, facilitated glucose transporter member 1-like</fullName>
    </submittedName>
</protein>
<dbReference type="InterPro" id="IPR003663">
    <property type="entry name" value="Sugar/inositol_transpt"/>
</dbReference>
<feature type="transmembrane region" description="Helical" evidence="6">
    <location>
        <begin position="203"/>
        <end position="221"/>
    </location>
</feature>
<feature type="transmembrane region" description="Helical" evidence="6">
    <location>
        <begin position="6"/>
        <end position="24"/>
    </location>
</feature>
<dbReference type="Pfam" id="PF00083">
    <property type="entry name" value="Sugar_tr"/>
    <property type="match status" value="1"/>
</dbReference>
<keyword evidence="2 6" id="KW-0812">Transmembrane</keyword>
<dbReference type="InterPro" id="IPR045263">
    <property type="entry name" value="GLUT"/>
</dbReference>
<comment type="caution">
    <text evidence="8">The sequence shown here is derived from an EMBL/GenBank/DDBJ whole genome shotgun (WGS) entry which is preliminary data.</text>
</comment>
<dbReference type="OrthoDB" id="4142200at2759"/>
<dbReference type="SUPFAM" id="SSF103473">
    <property type="entry name" value="MFS general substrate transporter"/>
    <property type="match status" value="1"/>
</dbReference>
<feature type="non-terminal residue" evidence="8">
    <location>
        <position position="1"/>
    </location>
</feature>
<dbReference type="PANTHER" id="PTHR23503:SF124">
    <property type="entry name" value="SOLUTE CARRIER FAMILY 2 MEMBER 3B"/>
    <property type="match status" value="1"/>
</dbReference>
<evidence type="ECO:0000256" key="5">
    <source>
        <dbReference type="RuleBase" id="RU003346"/>
    </source>
</evidence>
<dbReference type="NCBIfam" id="TIGR00879">
    <property type="entry name" value="SP"/>
    <property type="match status" value="1"/>
</dbReference>
<dbReference type="GO" id="GO:0016323">
    <property type="term" value="C:basolateral plasma membrane"/>
    <property type="evidence" value="ECO:0007669"/>
    <property type="project" value="TreeGrafter"/>
</dbReference>
<accession>A0A8J4X792</accession>
<dbReference type="EMBL" id="QNUK01000056">
    <property type="protein sequence ID" value="KAF5904454.1"/>
    <property type="molecule type" value="Genomic_DNA"/>
</dbReference>
<dbReference type="PROSITE" id="PS00216">
    <property type="entry name" value="SUGAR_TRANSPORT_1"/>
    <property type="match status" value="1"/>
</dbReference>
<keyword evidence="8" id="KW-0762">Sugar transport</keyword>
<dbReference type="InterPro" id="IPR005829">
    <property type="entry name" value="Sugar_transporter_CS"/>
</dbReference>
<dbReference type="PROSITE" id="PS50850">
    <property type="entry name" value="MFS"/>
    <property type="match status" value="1"/>
</dbReference>
<name>A0A8J4X792_CLAMG</name>
<feature type="transmembrane region" description="Helical" evidence="6">
    <location>
        <begin position="162"/>
        <end position="183"/>
    </location>
</feature>
<evidence type="ECO:0000259" key="7">
    <source>
        <dbReference type="PROSITE" id="PS50850"/>
    </source>
</evidence>
<reference evidence="8" key="1">
    <citation type="submission" date="2020-07" db="EMBL/GenBank/DDBJ databases">
        <title>Clarias magur genome sequencing, assembly and annotation.</title>
        <authorList>
            <person name="Kushwaha B."/>
            <person name="Kumar R."/>
            <person name="Das P."/>
            <person name="Joshi C.G."/>
            <person name="Kumar D."/>
            <person name="Nagpure N.S."/>
            <person name="Pandey M."/>
            <person name="Agarwal S."/>
            <person name="Srivastava S."/>
            <person name="Singh M."/>
            <person name="Sahoo L."/>
            <person name="Jayasankar P."/>
            <person name="Meher P.K."/>
            <person name="Koringa P.G."/>
            <person name="Iquebal M.A."/>
            <person name="Das S.P."/>
            <person name="Bit A."/>
            <person name="Patnaik S."/>
            <person name="Patel N."/>
            <person name="Shah T.M."/>
            <person name="Hinsu A."/>
            <person name="Jena J.K."/>
        </authorList>
    </citation>
    <scope>NUCLEOTIDE SEQUENCE</scope>
    <source>
        <strain evidence="8">CIFAMagur01</strain>
        <tissue evidence="8">Testis</tissue>
    </source>
</reference>
<dbReference type="GO" id="GO:0046323">
    <property type="term" value="P:D-glucose import"/>
    <property type="evidence" value="ECO:0007669"/>
    <property type="project" value="TreeGrafter"/>
</dbReference>
<feature type="domain" description="Major facilitator superfamily (MFS) profile" evidence="7">
    <location>
        <begin position="1"/>
        <end position="345"/>
    </location>
</feature>